<dbReference type="OrthoDB" id="252178at2759"/>
<feature type="compositionally biased region" description="Basic residues" evidence="1">
    <location>
        <begin position="1"/>
        <end position="18"/>
    </location>
</feature>
<reference evidence="2 3" key="1">
    <citation type="journal article" date="2012" name="BMC Genomics">
        <title>Comparative genomic analysis of human infective Trypanosoma cruzi lineages with the bat-restricted subspecies T. cruzi marinkellei.</title>
        <authorList>
            <person name="Franzen O."/>
            <person name="Talavera-Lopez C."/>
            <person name="Ochaya S."/>
            <person name="Butler C.E."/>
            <person name="Messenger L.A."/>
            <person name="Lewis M.D."/>
            <person name="Llewellyn M.S."/>
            <person name="Marinkelle C.J."/>
            <person name="Tyler K.M."/>
            <person name="Miles M.A."/>
            <person name="Andersson B."/>
        </authorList>
    </citation>
    <scope>NUCLEOTIDE SEQUENCE [LARGE SCALE GENOMIC DNA]</scope>
    <source>
        <strain evidence="2 3">B7</strain>
    </source>
</reference>
<feature type="region of interest" description="Disordered" evidence="1">
    <location>
        <begin position="1"/>
        <end position="66"/>
    </location>
</feature>
<evidence type="ECO:0000256" key="1">
    <source>
        <dbReference type="SAM" id="MobiDB-lite"/>
    </source>
</evidence>
<feature type="region of interest" description="Disordered" evidence="1">
    <location>
        <begin position="155"/>
        <end position="176"/>
    </location>
</feature>
<dbReference type="AlphaFoldDB" id="K2NS71"/>
<name>K2NS71_TRYCR</name>
<sequence length="345" mass="36095">MRGATRRATSHRRAKSRRGGPGPSRASARPKVASPNNHAKTRCPTKPAEGGAFPGSPPASGARAIIGAGHGGRARFASGGPAGQAGGGGGAGPGECGGFLLREFRTRLAMSSRPVRGQREPPASGRQGAAVHVANGWGPRGTLLLGVRKIAARSETKQAPLDKGRGASIHPPPRRSEGTRCITNCVDDGGSLVRDCGLNPQQFHNGAVRGHNFGWAHGAQDGGCGSPPRLAVRQDKRAGRVQHHKVRRAFRRNESLTNLTTAHVERALAFWNATACSTKRGALRHAAEIVGAHGFYPHAISQLAGHVGPFDLPQNTVRYLGRCTAMPTQVSSLAAFIEGRNCGRA</sequence>
<feature type="non-terminal residue" evidence="2">
    <location>
        <position position="345"/>
    </location>
</feature>
<dbReference type="EMBL" id="AHKC01008169">
    <property type="protein sequence ID" value="EKF37846.1"/>
    <property type="molecule type" value="Genomic_DNA"/>
</dbReference>
<feature type="region of interest" description="Disordered" evidence="1">
    <location>
        <begin position="72"/>
        <end position="91"/>
    </location>
</feature>
<evidence type="ECO:0000313" key="2">
    <source>
        <dbReference type="EMBL" id="EKF37846.1"/>
    </source>
</evidence>
<accession>K2NS71</accession>
<evidence type="ECO:0000313" key="3">
    <source>
        <dbReference type="Proteomes" id="UP000007350"/>
    </source>
</evidence>
<keyword evidence="3" id="KW-1185">Reference proteome</keyword>
<proteinExistence type="predicted"/>
<feature type="compositionally biased region" description="Gly residues" evidence="1">
    <location>
        <begin position="80"/>
        <end position="91"/>
    </location>
</feature>
<protein>
    <submittedName>
        <fullName evidence="2">Uncharacterized protein</fullName>
    </submittedName>
</protein>
<dbReference type="Proteomes" id="UP000007350">
    <property type="component" value="Unassembled WGS sequence"/>
</dbReference>
<gene>
    <name evidence="2" type="ORF">MOQ_001954</name>
</gene>
<feature type="compositionally biased region" description="Basic and acidic residues" evidence="1">
    <location>
        <begin position="155"/>
        <end position="165"/>
    </location>
</feature>
<organism evidence="2 3">
    <name type="scientific">Trypanosoma cruzi marinkellei</name>
    <dbReference type="NCBI Taxonomy" id="85056"/>
    <lineage>
        <taxon>Eukaryota</taxon>
        <taxon>Discoba</taxon>
        <taxon>Euglenozoa</taxon>
        <taxon>Kinetoplastea</taxon>
        <taxon>Metakinetoplastina</taxon>
        <taxon>Trypanosomatida</taxon>
        <taxon>Trypanosomatidae</taxon>
        <taxon>Trypanosoma</taxon>
        <taxon>Schizotrypanum</taxon>
    </lineage>
</organism>
<comment type="caution">
    <text evidence="2">The sequence shown here is derived from an EMBL/GenBank/DDBJ whole genome shotgun (WGS) entry which is preliminary data.</text>
</comment>